<dbReference type="OrthoDB" id="9813158at2"/>
<dbReference type="NCBIfam" id="TIGR00369">
    <property type="entry name" value="unchar_dom_1"/>
    <property type="match status" value="1"/>
</dbReference>
<evidence type="ECO:0000256" key="1">
    <source>
        <dbReference type="ARBA" id="ARBA00022801"/>
    </source>
</evidence>
<keyword evidence="4" id="KW-1185">Reference proteome</keyword>
<accession>A0A1T4RI91</accession>
<feature type="domain" description="Thioesterase" evidence="2">
    <location>
        <begin position="58"/>
        <end position="132"/>
    </location>
</feature>
<dbReference type="Proteomes" id="UP000190092">
    <property type="component" value="Unassembled WGS sequence"/>
</dbReference>
<gene>
    <name evidence="3" type="ORF">SAMN02745126_03804</name>
</gene>
<dbReference type="GO" id="GO:0061522">
    <property type="term" value="F:1,4-dihydroxy-2-naphthoyl-CoA thioesterase activity"/>
    <property type="evidence" value="ECO:0007669"/>
    <property type="project" value="TreeGrafter"/>
</dbReference>
<dbReference type="CDD" id="cd03443">
    <property type="entry name" value="PaaI_thioesterase"/>
    <property type="match status" value="1"/>
</dbReference>
<dbReference type="InterPro" id="IPR029069">
    <property type="entry name" value="HotDog_dom_sf"/>
</dbReference>
<dbReference type="GO" id="GO:0005829">
    <property type="term" value="C:cytosol"/>
    <property type="evidence" value="ECO:0007669"/>
    <property type="project" value="TreeGrafter"/>
</dbReference>
<dbReference type="AlphaFoldDB" id="A0A1T4RI91"/>
<dbReference type="SUPFAM" id="SSF54637">
    <property type="entry name" value="Thioesterase/thiol ester dehydrase-isomerase"/>
    <property type="match status" value="1"/>
</dbReference>
<name>A0A1T4RI91_9HYPH</name>
<dbReference type="Gene3D" id="3.10.129.10">
    <property type="entry name" value="Hotdog Thioesterase"/>
    <property type="match status" value="1"/>
</dbReference>
<proteinExistence type="predicted"/>
<sequence>MPKSLTTPDERIALFQTLFSDAIPHNKALGLKVLAVARGLASMQLDWREELVGNPETGVLAGGPLTAMLDGCCGMAVATMLKEPMPFATLDLRIDYAKPAVPGKPVIAEAECYRITRSVAFTRAFAHQGDPKDPVAAAAGTFMLGTKGKVTRAQAIAKEVLGKETAK</sequence>
<dbReference type="PANTHER" id="PTHR43240">
    <property type="entry name" value="1,4-DIHYDROXY-2-NAPHTHOYL-COA THIOESTERASE 1"/>
    <property type="match status" value="1"/>
</dbReference>
<dbReference type="PANTHER" id="PTHR43240:SF7">
    <property type="entry name" value="BLR7284 PROTEIN"/>
    <property type="match status" value="1"/>
</dbReference>
<evidence type="ECO:0000313" key="3">
    <source>
        <dbReference type="EMBL" id="SKA15468.1"/>
    </source>
</evidence>
<evidence type="ECO:0000313" key="4">
    <source>
        <dbReference type="Proteomes" id="UP000190092"/>
    </source>
</evidence>
<evidence type="ECO:0000259" key="2">
    <source>
        <dbReference type="Pfam" id="PF03061"/>
    </source>
</evidence>
<protein>
    <submittedName>
        <fullName evidence="3">Uncharacterized domain 1-containing protein</fullName>
    </submittedName>
</protein>
<dbReference type="InterPro" id="IPR003736">
    <property type="entry name" value="PAAI_dom"/>
</dbReference>
<dbReference type="RefSeq" id="WP_085935494.1">
    <property type="nucleotide sequence ID" value="NZ_FUWJ01000005.1"/>
</dbReference>
<dbReference type="STRING" id="225324.SAMN02745126_03804"/>
<dbReference type="EMBL" id="FUWJ01000005">
    <property type="protein sequence ID" value="SKA15468.1"/>
    <property type="molecule type" value="Genomic_DNA"/>
</dbReference>
<dbReference type="InterPro" id="IPR006683">
    <property type="entry name" value="Thioestr_dom"/>
</dbReference>
<reference evidence="4" key="1">
    <citation type="submission" date="2017-02" db="EMBL/GenBank/DDBJ databases">
        <authorList>
            <person name="Varghese N."/>
            <person name="Submissions S."/>
        </authorList>
    </citation>
    <scope>NUCLEOTIDE SEQUENCE [LARGE SCALE GENOMIC DNA]</scope>
    <source>
        <strain evidence="4">ATCC 27094</strain>
    </source>
</reference>
<organism evidence="3 4">
    <name type="scientific">Enhydrobacter aerosaccus</name>
    <dbReference type="NCBI Taxonomy" id="225324"/>
    <lineage>
        <taxon>Bacteria</taxon>
        <taxon>Pseudomonadati</taxon>
        <taxon>Pseudomonadota</taxon>
        <taxon>Alphaproteobacteria</taxon>
        <taxon>Hyphomicrobiales</taxon>
        <taxon>Enhydrobacter</taxon>
    </lineage>
</organism>
<keyword evidence="1" id="KW-0378">Hydrolase</keyword>
<dbReference type="Pfam" id="PF03061">
    <property type="entry name" value="4HBT"/>
    <property type="match status" value="1"/>
</dbReference>